<evidence type="ECO:0000259" key="1">
    <source>
        <dbReference type="Pfam" id="PF00551"/>
    </source>
</evidence>
<reference evidence="3" key="1">
    <citation type="submission" date="2021-06" db="EMBL/GenBank/DDBJ databases">
        <authorList>
            <person name="Szabo G."/>
        </authorList>
    </citation>
    <scope>NUCLEOTIDE SEQUENCE</scope>
    <source>
        <strain evidence="3">MYVALT</strain>
    </source>
</reference>
<dbReference type="InterPro" id="IPR005793">
    <property type="entry name" value="Formyl_trans_C"/>
</dbReference>
<dbReference type="GO" id="GO:0005829">
    <property type="term" value="C:cytosol"/>
    <property type="evidence" value="ECO:0007669"/>
    <property type="project" value="TreeGrafter"/>
</dbReference>
<evidence type="ECO:0000313" key="4">
    <source>
        <dbReference type="Proteomes" id="UP000693996"/>
    </source>
</evidence>
<organism evidence="3 4">
    <name type="scientific">Candidatus Vallotiella hemipterorum</name>
    <dbReference type="NCBI Taxonomy" id="1177213"/>
    <lineage>
        <taxon>Bacteria</taxon>
        <taxon>Pseudomonadati</taxon>
        <taxon>Pseudomonadota</taxon>
        <taxon>Betaproteobacteria</taxon>
        <taxon>Burkholderiales</taxon>
        <taxon>Burkholderiaceae</taxon>
        <taxon>Candidatus Vallotiella</taxon>
    </lineage>
</organism>
<dbReference type="AlphaFoldDB" id="A0A916JTU0"/>
<evidence type="ECO:0000259" key="2">
    <source>
        <dbReference type="Pfam" id="PF02911"/>
    </source>
</evidence>
<accession>A0A916JTU0</accession>
<dbReference type="PANTHER" id="PTHR11138">
    <property type="entry name" value="METHIONYL-TRNA FORMYLTRANSFERASE"/>
    <property type="match status" value="1"/>
</dbReference>
<dbReference type="InterPro" id="IPR002376">
    <property type="entry name" value="Formyl_transf_N"/>
</dbReference>
<protein>
    <submittedName>
        <fullName evidence="3">Formyltransferase</fullName>
    </submittedName>
</protein>
<name>A0A916JTU0_9BURK</name>
<dbReference type="Pfam" id="PF00551">
    <property type="entry name" value="Formyl_trans_N"/>
    <property type="match status" value="1"/>
</dbReference>
<dbReference type="EMBL" id="OU343031">
    <property type="protein sequence ID" value="CAG7602532.1"/>
    <property type="molecule type" value="Genomic_DNA"/>
</dbReference>
<dbReference type="GO" id="GO:0004479">
    <property type="term" value="F:methionyl-tRNA formyltransferase activity"/>
    <property type="evidence" value="ECO:0007669"/>
    <property type="project" value="TreeGrafter"/>
</dbReference>
<dbReference type="Pfam" id="PF02911">
    <property type="entry name" value="Formyl_trans_C"/>
    <property type="match status" value="1"/>
</dbReference>
<evidence type="ECO:0000313" key="3">
    <source>
        <dbReference type="EMBL" id="CAG7602532.1"/>
    </source>
</evidence>
<dbReference type="PANTHER" id="PTHR11138:SF5">
    <property type="entry name" value="METHIONYL-TRNA FORMYLTRANSFERASE, MITOCHONDRIAL"/>
    <property type="match status" value="1"/>
</dbReference>
<sequence length="312" mass="34695">MNARAVVFAYHNIGVRCLHVLLARDVDVALVITHQDNPKESIWFESVAAVAADYGLPTITLAHPPEQELIEIIRVAQPDFLFSFYYRHMLPAELLSLAPRGAFNLHGSLLPKYRGRAPTNWAVLNGETETGSTLHEMTAKPDAGAIVAQTLVPILPDDTAYQVFNKVTLSAEQTLWQALPALLANNAPRMLNDLSLGSYFGKRKPEDGRIDWSLPAQQVYNLVRAVAPPYPGAFTDIRSERFIVALARLMRHDRDSTIPLPIGLQVFNNMILGVCGDGRALAIRELRHIYQDAVNLTPVERVIDASMFLRLI</sequence>
<proteinExistence type="predicted"/>
<dbReference type="NCBIfam" id="NF005414">
    <property type="entry name" value="PRK06988.1"/>
    <property type="match status" value="1"/>
</dbReference>
<dbReference type="Proteomes" id="UP000693996">
    <property type="component" value="Chromosome"/>
</dbReference>
<gene>
    <name evidence="3" type="ORF">MYVALT_F_03501</name>
</gene>
<dbReference type="RefSeq" id="WP_216797081.1">
    <property type="nucleotide sequence ID" value="NZ_OU343031.1"/>
</dbReference>
<feature type="domain" description="Formyl transferase C-terminal" evidence="2">
    <location>
        <begin position="204"/>
        <end position="288"/>
    </location>
</feature>
<feature type="domain" description="Formyl transferase N-terminal" evidence="1">
    <location>
        <begin position="25"/>
        <end position="178"/>
    </location>
</feature>
<keyword evidence="4" id="KW-1185">Reference proteome</keyword>
<dbReference type="KEGG" id="vtr:MYVALT_F_03501"/>